<dbReference type="CDD" id="cd00085">
    <property type="entry name" value="HNHc"/>
    <property type="match status" value="1"/>
</dbReference>
<evidence type="ECO:0000259" key="3">
    <source>
        <dbReference type="SMART" id="SM00507"/>
    </source>
</evidence>
<accession>A0A3B0T4H6</accession>
<gene>
    <name evidence="4" type="ORF">MNBD_ACTINO02-2042</name>
</gene>
<dbReference type="GO" id="GO:0003676">
    <property type="term" value="F:nucleic acid binding"/>
    <property type="evidence" value="ECO:0007669"/>
    <property type="project" value="InterPro"/>
</dbReference>
<evidence type="ECO:0000256" key="1">
    <source>
        <dbReference type="ARBA" id="ARBA00023450"/>
    </source>
</evidence>
<dbReference type="AlphaFoldDB" id="A0A3B0T4H6"/>
<comment type="similarity">
    <text evidence="1">Belongs to the Rv1128c/1148c/1588c/1702c/1945/3466 family.</text>
</comment>
<dbReference type="InterPro" id="IPR003870">
    <property type="entry name" value="DUF222"/>
</dbReference>
<keyword evidence="4" id="KW-0378">Hydrolase</keyword>
<protein>
    <submittedName>
        <fullName evidence="4">HNH endonuclease domain protein</fullName>
    </submittedName>
</protein>
<feature type="domain" description="HNH nuclease" evidence="3">
    <location>
        <begin position="311"/>
        <end position="363"/>
    </location>
</feature>
<dbReference type="EMBL" id="UOEK01000451">
    <property type="protein sequence ID" value="VAW08247.1"/>
    <property type="molecule type" value="Genomic_DNA"/>
</dbReference>
<feature type="region of interest" description="Disordered" evidence="2">
    <location>
        <begin position="367"/>
        <end position="392"/>
    </location>
</feature>
<dbReference type="GO" id="GO:0008270">
    <property type="term" value="F:zinc ion binding"/>
    <property type="evidence" value="ECO:0007669"/>
    <property type="project" value="InterPro"/>
</dbReference>
<evidence type="ECO:0000313" key="4">
    <source>
        <dbReference type="EMBL" id="VAW08247.1"/>
    </source>
</evidence>
<dbReference type="GO" id="GO:0004519">
    <property type="term" value="F:endonuclease activity"/>
    <property type="evidence" value="ECO:0007669"/>
    <property type="project" value="UniProtKB-KW"/>
</dbReference>
<dbReference type="SMART" id="SM00507">
    <property type="entry name" value="HNHc"/>
    <property type="match status" value="1"/>
</dbReference>
<keyword evidence="4" id="KW-0255">Endonuclease</keyword>
<keyword evidence="4" id="KW-0540">Nuclease</keyword>
<dbReference type="InterPro" id="IPR003615">
    <property type="entry name" value="HNH_nuc"/>
</dbReference>
<proteinExistence type="inferred from homology"/>
<organism evidence="4">
    <name type="scientific">hydrothermal vent metagenome</name>
    <dbReference type="NCBI Taxonomy" id="652676"/>
    <lineage>
        <taxon>unclassified sequences</taxon>
        <taxon>metagenomes</taxon>
        <taxon>ecological metagenomes</taxon>
    </lineage>
</organism>
<dbReference type="Pfam" id="PF02720">
    <property type="entry name" value="DUF222"/>
    <property type="match status" value="1"/>
</dbReference>
<evidence type="ECO:0000256" key="2">
    <source>
        <dbReference type="SAM" id="MobiDB-lite"/>
    </source>
</evidence>
<name>A0A3B0T4H6_9ZZZZ</name>
<dbReference type="InterPro" id="IPR002711">
    <property type="entry name" value="HNH"/>
</dbReference>
<dbReference type="Pfam" id="PF01844">
    <property type="entry name" value="HNH"/>
    <property type="match status" value="1"/>
</dbReference>
<dbReference type="Gene3D" id="1.10.30.50">
    <property type="match status" value="1"/>
</dbReference>
<reference evidence="4" key="1">
    <citation type="submission" date="2018-06" db="EMBL/GenBank/DDBJ databases">
        <authorList>
            <person name="Zhirakovskaya E."/>
        </authorList>
    </citation>
    <scope>NUCLEOTIDE SEQUENCE</scope>
</reference>
<sequence length="392" mass="43392">MTLSVEDGEGFASALGRMFDDELENTAVELKRRVDVATAELLVVVDEMDKRDIPRTGYRLSVTGWVAKFLRMSRREASGLVKTARSLAKMPDVAVSALTGEITASGVKQLAMARDRYPEEFARSEHVFVDAAVTLAPNQLRHVLGVWEQQVNHAAALQDTNERIERRGLYWSRTLEGMWDITGTADPESGQVINTALWSVMEPSLLDETDTRSMPQRRVDALVDVCRYWLDHSGVPGTSGGSKPHVTVTVDYQALVNGRDSEGLLPEIDGTPVNPQQIRRIACDAGIVRMVLDGASQPLDVGRRTRTIPPGLRRALEQRDKGCTWSGCHAPVSWCDAHHVIHWADGGLTVLENLRLLCRRHHRAIHEDEPDPGRDYQTAGRVNGTGCDPPEP</sequence>